<comment type="caution">
    <text evidence="2">The sequence shown here is derived from an EMBL/GenBank/DDBJ whole genome shotgun (WGS) entry which is preliminary data.</text>
</comment>
<sequence>MSAGEHLPCSGSEDLPPVARDEAAARAAALREADAAFAAWARGYGVIAHDPLTQLRVHAMVQALVAEGALPDAATGWRRLQAADRIASAGMWLVVHMTYAREVRLDGAPLQAAQFKPTPEGHTGGSLNMAVAYAGYLAINALDGRTRAWLMGQGHCVAAIDAVNAIVGNMTAAHAARYGLSDAGLTRLTQDFYGYRVRADGLPEAPLGSHVNVHTAGGVLEGGYLGFAELHYVHAPLPGERLVAFLSDGAFEEQRGSDWAPRWWRAEDSGLVAPIMILNGRRIEQRTTIEQQGGERWLHRHLQLNGFRPVGIDGRDPAAIAWGIWRVERGAQEAAAAPLHYGIAETIKGYGFPGAGSNRAHNLPLPGNPARDAASRALFNEGAARLHVAPDALREAVAALATHAAQGRPLERDHALATRDVATPALPPVEPIAPGGARSPMAAFDAHFCAIVQANPHLRVRVGNPDELRSNKLDRTLDLLRHRVPDPEPGIAESRTGAVVTALNEEAVVCAALGNKGGLNLVVTYEAFAPKMLGALRQEITFARQQAIAGRPARWLTVPVVLTSHTWENAKNEISHQDPTLAEALLGEMADTVSVLFPPDAQSALHALDRAYRRHGRIAAMVIPKREVADVTTPAQAERLADDGVAAIEGEADAAELLLIAVGAYQLAEARRAARRLRERGHPPAVLCIAEPGRLRTPRDEYEAAWTLDDAALARLFPPGLPRVFLTHTRPEPLLGALRRIDTGPQTTRALGYINRGGTLDVDGLLFANRCTWAHALAAAAEVLMLPVDALLDTDERAAVEGRGDPAALRAGPG</sequence>
<dbReference type="SUPFAM" id="SSF52518">
    <property type="entry name" value="Thiamin diphosphate-binding fold (THDP-binding)"/>
    <property type="match status" value="2"/>
</dbReference>
<dbReference type="AlphaFoldDB" id="A0A918Z332"/>
<keyword evidence="3" id="KW-1185">Reference proteome</keyword>
<dbReference type="PANTHER" id="PTHR31273">
    <property type="entry name" value="PHOSPHOKETOLASE-RELATED"/>
    <property type="match status" value="1"/>
</dbReference>
<evidence type="ECO:0000313" key="3">
    <source>
        <dbReference type="Proteomes" id="UP000636453"/>
    </source>
</evidence>
<name>A0A918Z332_9GAMM</name>
<dbReference type="Proteomes" id="UP000636453">
    <property type="component" value="Unassembled WGS sequence"/>
</dbReference>
<reference evidence="2" key="1">
    <citation type="journal article" date="2014" name="Int. J. Syst. Evol. Microbiol.">
        <title>Complete genome sequence of Corynebacterium casei LMG S-19264T (=DSM 44701T), isolated from a smear-ripened cheese.</title>
        <authorList>
            <consortium name="US DOE Joint Genome Institute (JGI-PGF)"/>
            <person name="Walter F."/>
            <person name="Albersmeier A."/>
            <person name="Kalinowski J."/>
            <person name="Ruckert C."/>
        </authorList>
    </citation>
    <scope>NUCLEOTIDE SEQUENCE</scope>
    <source>
        <strain evidence="2">KCTC 32020</strain>
    </source>
</reference>
<dbReference type="EMBL" id="BNCF01000007">
    <property type="protein sequence ID" value="GHE34293.1"/>
    <property type="molecule type" value="Genomic_DNA"/>
</dbReference>
<dbReference type="InterPro" id="IPR009014">
    <property type="entry name" value="Transketo_C/PFOR_II"/>
</dbReference>
<dbReference type="PANTHER" id="PTHR31273:SF0">
    <property type="entry name" value="PHOSPHOKETOLASE-RELATED"/>
    <property type="match status" value="1"/>
</dbReference>
<dbReference type="Pfam" id="PF09364">
    <property type="entry name" value="XFP_N"/>
    <property type="match status" value="1"/>
</dbReference>
<dbReference type="InterPro" id="IPR018970">
    <property type="entry name" value="Xul5P/Fru6P_PKetolase_N"/>
</dbReference>
<dbReference type="Gene3D" id="3.40.50.920">
    <property type="match status" value="1"/>
</dbReference>
<evidence type="ECO:0000313" key="2">
    <source>
        <dbReference type="EMBL" id="GHE34293.1"/>
    </source>
</evidence>
<proteinExistence type="predicted"/>
<dbReference type="InterPro" id="IPR029061">
    <property type="entry name" value="THDP-binding"/>
</dbReference>
<reference evidence="2" key="2">
    <citation type="submission" date="2020-09" db="EMBL/GenBank/DDBJ databases">
        <authorList>
            <person name="Sun Q."/>
            <person name="Kim S."/>
        </authorList>
    </citation>
    <scope>NUCLEOTIDE SEQUENCE</scope>
    <source>
        <strain evidence="2">KCTC 32020</strain>
    </source>
</reference>
<dbReference type="Gene3D" id="3.40.50.970">
    <property type="match status" value="2"/>
</dbReference>
<dbReference type="InterPro" id="IPR005593">
    <property type="entry name" value="Xul5P/Fru6P_PKetolase"/>
</dbReference>
<dbReference type="Pfam" id="PF03894">
    <property type="entry name" value="XFP"/>
    <property type="match status" value="1"/>
</dbReference>
<evidence type="ECO:0000259" key="1">
    <source>
        <dbReference type="Pfam" id="PF09364"/>
    </source>
</evidence>
<gene>
    <name evidence="2" type="ORF">GCM10007167_15550</name>
</gene>
<organism evidence="2 3">
    <name type="scientific">Vulcaniibacterium thermophilum</name>
    <dbReference type="NCBI Taxonomy" id="1169913"/>
    <lineage>
        <taxon>Bacteria</taxon>
        <taxon>Pseudomonadati</taxon>
        <taxon>Pseudomonadota</taxon>
        <taxon>Gammaproteobacteria</taxon>
        <taxon>Lysobacterales</taxon>
        <taxon>Lysobacteraceae</taxon>
        <taxon>Vulcaniibacterium</taxon>
    </lineage>
</organism>
<protein>
    <recommendedName>
        <fullName evidence="1">Xylulose 5-phosphate/Fructose 6-phosphate phosphoketolase N-terminal domain-containing protein</fullName>
    </recommendedName>
</protein>
<dbReference type="GO" id="GO:0016832">
    <property type="term" value="F:aldehyde-lyase activity"/>
    <property type="evidence" value="ECO:0007669"/>
    <property type="project" value="InterPro"/>
</dbReference>
<dbReference type="RefSeq" id="WP_146472218.1">
    <property type="nucleotide sequence ID" value="NZ_BNCF01000007.1"/>
</dbReference>
<feature type="domain" description="Xylulose 5-phosphate/Fructose 6-phosphate phosphoketolase N-terminal" evidence="1">
    <location>
        <begin position="80"/>
        <end position="319"/>
    </location>
</feature>
<accession>A0A918Z332</accession>
<dbReference type="OrthoDB" id="9758450at2"/>
<dbReference type="GO" id="GO:0005975">
    <property type="term" value="P:carbohydrate metabolic process"/>
    <property type="evidence" value="ECO:0007669"/>
    <property type="project" value="InterPro"/>
</dbReference>